<proteinExistence type="predicted"/>
<keyword evidence="1" id="KW-1133">Transmembrane helix</keyword>
<keyword evidence="1" id="KW-0472">Membrane</keyword>
<dbReference type="AlphaFoldDB" id="A0A2P1P7B1"/>
<dbReference type="KEGG" id="ptc:phytr_2000"/>
<feature type="transmembrane region" description="Helical" evidence="1">
    <location>
        <begin position="12"/>
        <end position="32"/>
    </location>
</feature>
<accession>A0A2P1P7B1</accession>
<feature type="transmembrane region" description="Helical" evidence="1">
    <location>
        <begin position="52"/>
        <end position="78"/>
    </location>
</feature>
<gene>
    <name evidence="2" type="ORF">phytr_2000</name>
</gene>
<reference evidence="2 3" key="1">
    <citation type="submission" date="2018-03" db="EMBL/GenBank/DDBJ databases">
        <title>A gene transfer event suggests a long-term partnership between eustigmatophyte algae and a novel lineage of endosymbiotic bacteria.</title>
        <authorList>
            <person name="Yurchenko T."/>
            <person name="Sevcikova T."/>
            <person name="Pribyl P."/>
            <person name="El Karkouri K."/>
            <person name="Klimes V."/>
            <person name="Amaral R."/>
            <person name="Zbrankova V."/>
            <person name="Kim E."/>
            <person name="Raoult D."/>
            <person name="Santos L.M.A."/>
            <person name="Elias M."/>
        </authorList>
    </citation>
    <scope>NUCLEOTIDE SEQUENCE [LARGE SCALE GENOMIC DNA]</scope>
    <source>
        <strain evidence="2">CCALA 838</strain>
    </source>
</reference>
<keyword evidence="1" id="KW-0812">Transmembrane</keyword>
<evidence type="ECO:0000313" key="2">
    <source>
        <dbReference type="EMBL" id="AVP87158.1"/>
    </source>
</evidence>
<protein>
    <submittedName>
        <fullName evidence="2">Uncharacterized protein</fullName>
    </submittedName>
</protein>
<evidence type="ECO:0000313" key="3">
    <source>
        <dbReference type="Proteomes" id="UP000241762"/>
    </source>
</evidence>
<organism evidence="2 3">
    <name type="scientific">Candidatus Phycorickettsia trachydisci</name>
    <dbReference type="NCBI Taxonomy" id="2115978"/>
    <lineage>
        <taxon>Bacteria</taxon>
        <taxon>Pseudomonadati</taxon>
        <taxon>Pseudomonadota</taxon>
        <taxon>Alphaproteobacteria</taxon>
        <taxon>Rickettsiales</taxon>
        <taxon>Rickettsiaceae</taxon>
        <taxon>Candidatus Phycorickettsia</taxon>
    </lineage>
</organism>
<evidence type="ECO:0000256" key="1">
    <source>
        <dbReference type="SAM" id="Phobius"/>
    </source>
</evidence>
<dbReference type="Proteomes" id="UP000241762">
    <property type="component" value="Chromosome"/>
</dbReference>
<dbReference type="EMBL" id="CP027845">
    <property type="protein sequence ID" value="AVP87158.1"/>
    <property type="molecule type" value="Genomic_DNA"/>
</dbReference>
<name>A0A2P1P7B1_9RICK</name>
<keyword evidence="3" id="KW-1185">Reference proteome</keyword>
<sequence length="115" mass="13303">MMDWYLKSRSSVVWPFLILLIAASQLSNFLFYKIIEGVLLFNYKTLNLTTLLITFFLDAVHLKELGSTAISVLFSFIVMRKYCITLFNPDLDYQLRCTAFTLSYCLAEYGTSILI</sequence>